<name>A0AAN7W0S0_9SACH</name>
<evidence type="ECO:0000313" key="1">
    <source>
        <dbReference type="EMBL" id="KAK5778939.1"/>
    </source>
</evidence>
<comment type="caution">
    <text evidence="1">The sequence shown here is derived from an EMBL/GenBank/DDBJ whole genome shotgun (WGS) entry which is preliminary data.</text>
</comment>
<accession>A0AAN7W0S0</accession>
<organism evidence="1 2">
    <name type="scientific">Arxiozyma heterogenica</name>
    <dbReference type="NCBI Taxonomy" id="278026"/>
    <lineage>
        <taxon>Eukaryota</taxon>
        <taxon>Fungi</taxon>
        <taxon>Dikarya</taxon>
        <taxon>Ascomycota</taxon>
        <taxon>Saccharomycotina</taxon>
        <taxon>Saccharomycetes</taxon>
        <taxon>Saccharomycetales</taxon>
        <taxon>Saccharomycetaceae</taxon>
        <taxon>Arxiozyma</taxon>
    </lineage>
</organism>
<dbReference type="AlphaFoldDB" id="A0AAN7W0S0"/>
<sequence length="94" mass="11021">MFAPNNNRQDVMHKSSVKQHICATLDKLDLHFIKNYAENIYGVYKQTHIDPSQFLFLEIFSSKSCFNDLQKSLLNKKVVIICLLFNSFDKYTNN</sequence>
<protein>
    <submittedName>
        <fullName evidence="1">Uncharacterized protein</fullName>
    </submittedName>
</protein>
<reference evidence="2" key="1">
    <citation type="submission" date="2023-07" db="EMBL/GenBank/DDBJ databases">
        <title>A draft genome of Kazachstania heterogenica Y-27499.</title>
        <authorList>
            <person name="Donic C."/>
            <person name="Kralova J.S."/>
            <person name="Fidel L."/>
            <person name="Ben-Dor S."/>
            <person name="Jung S."/>
        </authorList>
    </citation>
    <scope>NUCLEOTIDE SEQUENCE [LARGE SCALE GENOMIC DNA]</scope>
    <source>
        <strain evidence="2">Y27499</strain>
    </source>
</reference>
<keyword evidence="2" id="KW-1185">Reference proteome</keyword>
<dbReference type="EMBL" id="JAWIZZ010000051">
    <property type="protein sequence ID" value="KAK5778939.1"/>
    <property type="molecule type" value="Genomic_DNA"/>
</dbReference>
<dbReference type="Proteomes" id="UP001306508">
    <property type="component" value="Unassembled WGS sequence"/>
</dbReference>
<gene>
    <name evidence="1" type="ORF">RI543_003867</name>
</gene>
<evidence type="ECO:0000313" key="2">
    <source>
        <dbReference type="Proteomes" id="UP001306508"/>
    </source>
</evidence>
<proteinExistence type="predicted"/>